<keyword evidence="5" id="KW-0418">Kinase</keyword>
<dbReference type="eggNOG" id="COG2202">
    <property type="taxonomic scope" value="Bacteria"/>
</dbReference>
<dbReference type="AlphaFoldDB" id="A0LHI6"/>
<protein>
    <recommendedName>
        <fullName evidence="2">histidine kinase</fullName>
        <ecNumber evidence="2">2.7.13.3</ecNumber>
    </recommendedName>
</protein>
<dbReference type="OrthoDB" id="343514at2"/>
<feature type="domain" description="PAS" evidence="6">
    <location>
        <begin position="141"/>
        <end position="214"/>
    </location>
</feature>
<dbReference type="Pfam" id="PF13426">
    <property type="entry name" value="PAS_9"/>
    <property type="match status" value="1"/>
</dbReference>
<accession>A0LHI6</accession>
<keyword evidence="3" id="KW-0597">Phosphoprotein</keyword>
<dbReference type="PROSITE" id="PS50113">
    <property type="entry name" value="PAC"/>
    <property type="match status" value="1"/>
</dbReference>
<evidence type="ECO:0000259" key="7">
    <source>
        <dbReference type="PROSITE" id="PS50113"/>
    </source>
</evidence>
<organism evidence="8 9">
    <name type="scientific">Syntrophobacter fumaroxidans (strain DSM 10017 / MPOB)</name>
    <dbReference type="NCBI Taxonomy" id="335543"/>
    <lineage>
        <taxon>Bacteria</taxon>
        <taxon>Pseudomonadati</taxon>
        <taxon>Thermodesulfobacteriota</taxon>
        <taxon>Syntrophobacteria</taxon>
        <taxon>Syntrophobacterales</taxon>
        <taxon>Syntrophobacteraceae</taxon>
        <taxon>Syntrophobacter</taxon>
    </lineage>
</organism>
<evidence type="ECO:0000256" key="3">
    <source>
        <dbReference type="ARBA" id="ARBA00022553"/>
    </source>
</evidence>
<dbReference type="SMART" id="SM00091">
    <property type="entry name" value="PAS"/>
    <property type="match status" value="3"/>
</dbReference>
<dbReference type="STRING" id="335543.Sfum_1195"/>
<dbReference type="RefSeq" id="WP_011698059.1">
    <property type="nucleotide sequence ID" value="NC_008554.1"/>
</dbReference>
<evidence type="ECO:0000256" key="4">
    <source>
        <dbReference type="ARBA" id="ARBA00022679"/>
    </source>
</evidence>
<proteinExistence type="predicted"/>
<dbReference type="SMART" id="SM00086">
    <property type="entry name" value="PAC"/>
    <property type="match status" value="2"/>
</dbReference>
<gene>
    <name evidence="8" type="ordered locus">Sfum_1195</name>
</gene>
<comment type="catalytic activity">
    <reaction evidence="1">
        <text>ATP + protein L-histidine = ADP + protein N-phospho-L-histidine.</text>
        <dbReference type="EC" id="2.7.13.3"/>
    </reaction>
</comment>
<dbReference type="PANTHER" id="PTHR43304:SF1">
    <property type="entry name" value="PAC DOMAIN-CONTAINING PROTEIN"/>
    <property type="match status" value="1"/>
</dbReference>
<reference evidence="8 9" key="1">
    <citation type="submission" date="2006-10" db="EMBL/GenBank/DDBJ databases">
        <title>Complete sequence of Syntrophobacter fumaroxidans MPOB.</title>
        <authorList>
            <consortium name="US DOE Joint Genome Institute"/>
            <person name="Copeland A."/>
            <person name="Lucas S."/>
            <person name="Lapidus A."/>
            <person name="Barry K."/>
            <person name="Detter J.C."/>
            <person name="Glavina del Rio T."/>
            <person name="Hammon N."/>
            <person name="Israni S."/>
            <person name="Pitluck S."/>
            <person name="Goltsman E.G."/>
            <person name="Martinez M."/>
            <person name="Schmutz J."/>
            <person name="Larimer F."/>
            <person name="Land M."/>
            <person name="Hauser L."/>
            <person name="Kyrpides N."/>
            <person name="Kim E."/>
            <person name="Boone D.R."/>
            <person name="Brockman F."/>
            <person name="Culley D."/>
            <person name="Ferry J."/>
            <person name="Gunsalus R."/>
            <person name="McInerney M.J."/>
            <person name="Morrison M."/>
            <person name="Plugge C."/>
            <person name="Rohlin L."/>
            <person name="Scholten J."/>
            <person name="Sieber J."/>
            <person name="Stams A.J.M."/>
            <person name="Worm P."/>
            <person name="Henstra A.M."/>
            <person name="Richardson P."/>
        </authorList>
    </citation>
    <scope>NUCLEOTIDE SEQUENCE [LARGE SCALE GENOMIC DNA]</scope>
    <source>
        <strain evidence="9">DSM 10017 / MPOB</strain>
    </source>
</reference>
<dbReference type="Pfam" id="PF00989">
    <property type="entry name" value="PAS"/>
    <property type="match status" value="1"/>
</dbReference>
<dbReference type="CDD" id="cd00130">
    <property type="entry name" value="PAS"/>
    <property type="match status" value="3"/>
</dbReference>
<name>A0LHI6_SYNFM</name>
<dbReference type="Pfam" id="PF08447">
    <property type="entry name" value="PAS_3"/>
    <property type="match status" value="1"/>
</dbReference>
<dbReference type="InParanoid" id="A0LHI6"/>
<dbReference type="Proteomes" id="UP000001784">
    <property type="component" value="Chromosome"/>
</dbReference>
<dbReference type="PANTHER" id="PTHR43304">
    <property type="entry name" value="PHYTOCHROME-LIKE PROTEIN CPH1"/>
    <property type="match status" value="1"/>
</dbReference>
<dbReference type="NCBIfam" id="TIGR00229">
    <property type="entry name" value="sensory_box"/>
    <property type="match status" value="3"/>
</dbReference>
<evidence type="ECO:0000256" key="2">
    <source>
        <dbReference type="ARBA" id="ARBA00012438"/>
    </source>
</evidence>
<sequence length="504" mass="57248">MTHQKTYDDAEKIMICQGDIDYQGIVKHINDGVVIIREGIVVFANTAFYEMAQRGPEEVISVDFARFIAPGNREEVTSYLTERLFSAGLSDRIEFVMPRTDGEAIIEMKVNVVECGGSPAILGALTDITERRKTRLELQRIKARFESIIHSMNEVVVSLSPTDYSILAINPAAEALYGVPLRDFASGENQLMSFVHPDDRQKVHQFYRNMPEAEFDELQYRVISSNRRVKWVRDEGHVVYSDKGTIRRIDHVIRDITEEKRASDALKLSEARYRDFFESTSDMAYAVTPQGDFIDINEAGLKLLGFESLDEAIESNVSDSYVDLSQRTGLLEELYEKGYVEGKHIKLKNKAGEVFEVAVTARAKTDESGRLLYYDGIVHNITRALEDQRNRVLRNAAGGLCHYLNTHLMQLSNSKDAIGEEIESLGTLIEEHARGENPRETAERMKEIVESMQFFHAGVSEAYKKISEVTMAFNKAFLYREESYLTSTILDIFKAYGYEGDDLK</sequence>
<evidence type="ECO:0000313" key="8">
    <source>
        <dbReference type="EMBL" id="ABK16888.1"/>
    </source>
</evidence>
<evidence type="ECO:0000256" key="5">
    <source>
        <dbReference type="ARBA" id="ARBA00022777"/>
    </source>
</evidence>
<evidence type="ECO:0000313" key="9">
    <source>
        <dbReference type="Proteomes" id="UP000001784"/>
    </source>
</evidence>
<evidence type="ECO:0000256" key="1">
    <source>
        <dbReference type="ARBA" id="ARBA00000085"/>
    </source>
</evidence>
<dbReference type="SUPFAM" id="SSF55785">
    <property type="entry name" value="PYP-like sensor domain (PAS domain)"/>
    <property type="match status" value="3"/>
</dbReference>
<dbReference type="InterPro" id="IPR001610">
    <property type="entry name" value="PAC"/>
</dbReference>
<dbReference type="InterPro" id="IPR000014">
    <property type="entry name" value="PAS"/>
</dbReference>
<dbReference type="InterPro" id="IPR035965">
    <property type="entry name" value="PAS-like_dom_sf"/>
</dbReference>
<dbReference type="Gene3D" id="3.30.450.20">
    <property type="entry name" value="PAS domain"/>
    <property type="match status" value="3"/>
</dbReference>
<dbReference type="EMBL" id="CP000478">
    <property type="protein sequence ID" value="ABK16888.1"/>
    <property type="molecule type" value="Genomic_DNA"/>
</dbReference>
<evidence type="ECO:0000259" key="6">
    <source>
        <dbReference type="PROSITE" id="PS50112"/>
    </source>
</evidence>
<keyword evidence="4" id="KW-0808">Transferase</keyword>
<dbReference type="EC" id="2.7.13.3" evidence="2"/>
<dbReference type="InterPro" id="IPR052162">
    <property type="entry name" value="Sensor_kinase/Photoreceptor"/>
</dbReference>
<dbReference type="HOGENOM" id="CLU_540706_0_0_7"/>
<dbReference type="GO" id="GO:0006355">
    <property type="term" value="P:regulation of DNA-templated transcription"/>
    <property type="evidence" value="ECO:0007669"/>
    <property type="project" value="InterPro"/>
</dbReference>
<dbReference type="GO" id="GO:0004673">
    <property type="term" value="F:protein histidine kinase activity"/>
    <property type="evidence" value="ECO:0007669"/>
    <property type="project" value="UniProtKB-EC"/>
</dbReference>
<dbReference type="KEGG" id="sfu:Sfum_1195"/>
<dbReference type="InterPro" id="IPR013767">
    <property type="entry name" value="PAS_fold"/>
</dbReference>
<feature type="domain" description="PAS" evidence="6">
    <location>
        <begin position="269"/>
        <end position="307"/>
    </location>
</feature>
<dbReference type="InterPro" id="IPR000700">
    <property type="entry name" value="PAS-assoc_C"/>
</dbReference>
<dbReference type="InterPro" id="IPR013655">
    <property type="entry name" value="PAS_fold_3"/>
</dbReference>
<dbReference type="PROSITE" id="PS50112">
    <property type="entry name" value="PAS"/>
    <property type="match status" value="2"/>
</dbReference>
<keyword evidence="9" id="KW-1185">Reference proteome</keyword>
<feature type="domain" description="PAC" evidence="7">
    <location>
        <begin position="216"/>
        <end position="268"/>
    </location>
</feature>